<evidence type="ECO:0000256" key="2">
    <source>
        <dbReference type="ARBA" id="ARBA00022737"/>
    </source>
</evidence>
<dbReference type="EMBL" id="ASPP01024709">
    <property type="protein sequence ID" value="ETO08768.1"/>
    <property type="molecule type" value="Genomic_DNA"/>
</dbReference>
<dbReference type="AlphaFoldDB" id="X6M448"/>
<evidence type="ECO:0000256" key="3">
    <source>
        <dbReference type="PROSITE-ProRule" id="PRU00221"/>
    </source>
</evidence>
<gene>
    <name evidence="4" type="ORF">RFI_28620</name>
</gene>
<dbReference type="PANTHER" id="PTHR10971">
    <property type="entry name" value="MRNA EXPORT FACTOR AND BUB3"/>
    <property type="match status" value="1"/>
</dbReference>
<dbReference type="OrthoDB" id="256303at2759"/>
<keyword evidence="5" id="KW-1185">Reference proteome</keyword>
<dbReference type="Pfam" id="PF00400">
    <property type="entry name" value="WD40"/>
    <property type="match status" value="1"/>
</dbReference>
<evidence type="ECO:0000256" key="1">
    <source>
        <dbReference type="ARBA" id="ARBA00022574"/>
    </source>
</evidence>
<comment type="caution">
    <text evidence="4">The sequence shown here is derived from an EMBL/GenBank/DDBJ whole genome shotgun (WGS) entry which is preliminary data.</text>
</comment>
<dbReference type="SUPFAM" id="SSF50978">
    <property type="entry name" value="WD40 repeat-like"/>
    <property type="match status" value="1"/>
</dbReference>
<accession>X6M448</accession>
<sequence length="253" mass="29378">MCYVKEQSWVVTGSWDTSIVFWDLRSSQRSLTIDNIKKKIFNLSHKNTLLVCTLDNKHFRWYDLRNVNQSMTDCMSAFQTQLRGLDCIPNEDGFAVGSVEGRIQIRYINKDVQDKRGFSFKCHRHESKSSHTTYSYKSESDIYSVNTLRFNQQFGTLASGGSDGELPVVAMDFNHTGRILAYATSYDYSRGYDRDALDKEKPNIYKQKICISDTNVLQTMFPFNFFFSFENAISSTFYIERLIFLKLPTLLYA</sequence>
<evidence type="ECO:0000313" key="5">
    <source>
        <dbReference type="Proteomes" id="UP000023152"/>
    </source>
</evidence>
<keyword evidence="1 3" id="KW-0853">WD repeat</keyword>
<name>X6M448_RETFI</name>
<dbReference type="InterPro" id="IPR001680">
    <property type="entry name" value="WD40_rpt"/>
</dbReference>
<proteinExistence type="predicted"/>
<dbReference type="InterPro" id="IPR015943">
    <property type="entry name" value="WD40/YVTN_repeat-like_dom_sf"/>
</dbReference>
<dbReference type="PROSITE" id="PS00678">
    <property type="entry name" value="WD_REPEATS_1"/>
    <property type="match status" value="1"/>
</dbReference>
<keyword evidence="2" id="KW-0677">Repeat</keyword>
<evidence type="ECO:0000313" key="4">
    <source>
        <dbReference type="EMBL" id="ETO08768.1"/>
    </source>
</evidence>
<feature type="repeat" description="WD" evidence="3">
    <location>
        <begin position="1"/>
        <end position="32"/>
    </location>
</feature>
<dbReference type="Gene3D" id="2.130.10.10">
    <property type="entry name" value="YVTN repeat-like/Quinoprotein amine dehydrogenase"/>
    <property type="match status" value="1"/>
</dbReference>
<dbReference type="InterPro" id="IPR036322">
    <property type="entry name" value="WD40_repeat_dom_sf"/>
</dbReference>
<dbReference type="InterPro" id="IPR019775">
    <property type="entry name" value="WD40_repeat_CS"/>
</dbReference>
<protein>
    <submittedName>
        <fullName evidence="4">Uncharacterized protein</fullName>
    </submittedName>
</protein>
<dbReference type="Proteomes" id="UP000023152">
    <property type="component" value="Unassembled WGS sequence"/>
</dbReference>
<dbReference type="OMA" id="WEIQQSG"/>
<organism evidence="4 5">
    <name type="scientific">Reticulomyxa filosa</name>
    <dbReference type="NCBI Taxonomy" id="46433"/>
    <lineage>
        <taxon>Eukaryota</taxon>
        <taxon>Sar</taxon>
        <taxon>Rhizaria</taxon>
        <taxon>Retaria</taxon>
        <taxon>Foraminifera</taxon>
        <taxon>Monothalamids</taxon>
        <taxon>Reticulomyxidae</taxon>
        <taxon>Reticulomyxa</taxon>
    </lineage>
</organism>
<dbReference type="PROSITE" id="PS50082">
    <property type="entry name" value="WD_REPEATS_2"/>
    <property type="match status" value="1"/>
</dbReference>
<reference evidence="4 5" key="1">
    <citation type="journal article" date="2013" name="Curr. Biol.">
        <title>The Genome of the Foraminiferan Reticulomyxa filosa.</title>
        <authorList>
            <person name="Glockner G."/>
            <person name="Hulsmann N."/>
            <person name="Schleicher M."/>
            <person name="Noegel A.A."/>
            <person name="Eichinger L."/>
            <person name="Gallinger C."/>
            <person name="Pawlowski J."/>
            <person name="Sierra R."/>
            <person name="Euteneuer U."/>
            <person name="Pillet L."/>
            <person name="Moustafa A."/>
            <person name="Platzer M."/>
            <person name="Groth M."/>
            <person name="Szafranski K."/>
            <person name="Schliwa M."/>
        </authorList>
    </citation>
    <scope>NUCLEOTIDE SEQUENCE [LARGE SCALE GENOMIC DNA]</scope>
</reference>